<dbReference type="EMBL" id="FODT01000001">
    <property type="protein sequence ID" value="SEO05125.1"/>
    <property type="molecule type" value="Genomic_DNA"/>
</dbReference>
<organism evidence="1 2">
    <name type="scientific">Rhodopseudomonas pseudopalustris</name>
    <dbReference type="NCBI Taxonomy" id="1513892"/>
    <lineage>
        <taxon>Bacteria</taxon>
        <taxon>Pseudomonadati</taxon>
        <taxon>Pseudomonadota</taxon>
        <taxon>Alphaproteobacteria</taxon>
        <taxon>Hyphomicrobiales</taxon>
        <taxon>Nitrobacteraceae</taxon>
        <taxon>Rhodopseudomonas</taxon>
    </lineage>
</organism>
<evidence type="ECO:0000313" key="1">
    <source>
        <dbReference type="EMBL" id="SEO05125.1"/>
    </source>
</evidence>
<dbReference type="InterPro" id="IPR015867">
    <property type="entry name" value="N-reg_PII/ATP_PRibTrfase_C"/>
</dbReference>
<protein>
    <recommendedName>
        <fullName evidence="3">DUF3240 domain-containing protein</fullName>
    </recommendedName>
</protein>
<dbReference type="RefSeq" id="WP_092680991.1">
    <property type="nucleotide sequence ID" value="NZ_FODT01000001.1"/>
</dbReference>
<proteinExistence type="predicted"/>
<sequence length="101" mass="10558">MSLVVLTLIAPTAVKEELVAAMLAHPQTAQAGFIAREIEGYGNSADCDSVVEQVRGHALAVEIALTVSEADARSLLAALSEEFSRSGVIWRMMAATASGTL</sequence>
<dbReference type="Proteomes" id="UP000199615">
    <property type="component" value="Unassembled WGS sequence"/>
</dbReference>
<reference evidence="2" key="1">
    <citation type="submission" date="2016-10" db="EMBL/GenBank/DDBJ databases">
        <authorList>
            <person name="Varghese N."/>
            <person name="Submissions S."/>
        </authorList>
    </citation>
    <scope>NUCLEOTIDE SEQUENCE [LARGE SCALE GENOMIC DNA]</scope>
    <source>
        <strain evidence="2">DSM 123</strain>
    </source>
</reference>
<dbReference type="InterPro" id="IPR021634">
    <property type="entry name" value="DUF3240"/>
</dbReference>
<gene>
    <name evidence="1" type="ORF">SAMN05444123_10198</name>
</gene>
<dbReference type="Pfam" id="PF11582">
    <property type="entry name" value="DUF3240"/>
    <property type="match status" value="1"/>
</dbReference>
<evidence type="ECO:0000313" key="2">
    <source>
        <dbReference type="Proteomes" id="UP000199615"/>
    </source>
</evidence>
<name>A0A1H8LJ28_9BRAD</name>
<evidence type="ECO:0008006" key="3">
    <source>
        <dbReference type="Google" id="ProtNLM"/>
    </source>
</evidence>
<keyword evidence="2" id="KW-1185">Reference proteome</keyword>
<accession>A0A1H8LJ28</accession>
<dbReference type="AlphaFoldDB" id="A0A1H8LJ28"/>
<dbReference type="Gene3D" id="3.30.70.120">
    <property type="match status" value="1"/>
</dbReference>
<dbReference type="OrthoDB" id="8139576at2"/>